<feature type="compositionally biased region" description="Low complexity" evidence="1">
    <location>
        <begin position="144"/>
        <end position="165"/>
    </location>
</feature>
<reference evidence="3" key="1">
    <citation type="submission" date="2020-02" db="EMBL/GenBank/DDBJ databases">
        <authorList>
            <person name="Meier V. D."/>
        </authorList>
    </citation>
    <scope>NUCLEOTIDE SEQUENCE</scope>
    <source>
        <strain evidence="3">AVDCRST_MAG19</strain>
    </source>
</reference>
<feature type="transmembrane region" description="Helical" evidence="2">
    <location>
        <begin position="12"/>
        <end position="29"/>
    </location>
</feature>
<feature type="region of interest" description="Disordered" evidence="1">
    <location>
        <begin position="137"/>
        <end position="165"/>
    </location>
</feature>
<dbReference type="AlphaFoldDB" id="A0A6J4V9Z9"/>
<keyword evidence="2" id="KW-0812">Transmembrane</keyword>
<keyword evidence="2" id="KW-0472">Membrane</keyword>
<name>A0A6J4V9Z9_9BACT</name>
<keyword evidence="2" id="KW-1133">Transmembrane helix</keyword>
<dbReference type="EMBL" id="CADCWL010000154">
    <property type="protein sequence ID" value="CAA9573015.1"/>
    <property type="molecule type" value="Genomic_DNA"/>
</dbReference>
<evidence type="ECO:0000313" key="3">
    <source>
        <dbReference type="EMBL" id="CAA9573015.1"/>
    </source>
</evidence>
<feature type="transmembrane region" description="Helical" evidence="2">
    <location>
        <begin position="41"/>
        <end position="59"/>
    </location>
</feature>
<gene>
    <name evidence="3" type="ORF">AVDCRST_MAG19-2995</name>
</gene>
<sequence length="165" mass="17722">MDRGMGPFKVRYLIVAALAFVGFWLLRIATNSEEFDATAQFVALVVGATLFLVAAIALFRDYRAAPVADEVQIAEPTFAHFLFSSARSAPLWLGARFYLGYEWLDAGRHKLTDAAWMDGGAALQGYWERAVAIPEGGGDRRSLTASTASTSSTCSTTAGTTGSAR</sequence>
<organism evidence="3">
    <name type="scientific">uncultured Thermomicrobiales bacterium</name>
    <dbReference type="NCBI Taxonomy" id="1645740"/>
    <lineage>
        <taxon>Bacteria</taxon>
        <taxon>Pseudomonadati</taxon>
        <taxon>Thermomicrobiota</taxon>
        <taxon>Thermomicrobia</taxon>
        <taxon>Thermomicrobiales</taxon>
        <taxon>environmental samples</taxon>
    </lineage>
</organism>
<accession>A0A6J4V9Z9</accession>
<evidence type="ECO:0000256" key="1">
    <source>
        <dbReference type="SAM" id="MobiDB-lite"/>
    </source>
</evidence>
<evidence type="ECO:0000256" key="2">
    <source>
        <dbReference type="SAM" id="Phobius"/>
    </source>
</evidence>
<proteinExistence type="predicted"/>
<protein>
    <submittedName>
        <fullName evidence="3">Uncharacterized protein</fullName>
    </submittedName>
</protein>